<dbReference type="EMBL" id="FR854089">
    <property type="protein sequence ID" value="CCA86446.1"/>
    <property type="molecule type" value="Genomic_DNA"/>
</dbReference>
<accession>G3A7H4</accession>
<proteinExistence type="predicted"/>
<protein>
    <submittedName>
        <fullName evidence="1">Uncharacterized protein</fullName>
    </submittedName>
</protein>
<name>G3A7H4_9RALS</name>
<reference evidence="1" key="1">
    <citation type="journal article" date="2011" name="PLoS ONE">
        <title>Ralstonia syzygii, the Blood Disease Bacterium and some Asian R. solanacearum strains form a single genomic species despite divergent lifestyles.</title>
        <authorList>
            <person name="Remenant B."/>
            <person name="de Cambiaire J.C."/>
            <person name="Cellier G."/>
            <person name="Jacobs J.M."/>
            <person name="Mangenot S."/>
            <person name="Barbe V."/>
            <person name="Lajus A."/>
            <person name="Vallenet D."/>
            <person name="Medigue C."/>
            <person name="Fegan M."/>
            <person name="Allen C."/>
            <person name="Prior P."/>
        </authorList>
    </citation>
    <scope>NUCLEOTIDE SEQUENCE</scope>
    <source>
        <strain evidence="1">R24</strain>
    </source>
</reference>
<gene>
    <name evidence="1" type="ORF">RALSY_40670</name>
</gene>
<evidence type="ECO:0000313" key="1">
    <source>
        <dbReference type="EMBL" id="CCA86446.1"/>
    </source>
</evidence>
<sequence>MISGLSVVSEIAACIGRNRASYLQRGKEGELLRMVVLVSGCLDSSYNLALLLRGSFNPPSGYFMQMLSEVVCPPWMIS</sequence>
<dbReference type="AlphaFoldDB" id="G3A7H4"/>
<reference evidence="1" key="2">
    <citation type="submission" date="2011-04" db="EMBL/GenBank/DDBJ databases">
        <authorList>
            <person name="Genoscope - CEA"/>
        </authorList>
    </citation>
    <scope>NUCLEOTIDE SEQUENCE</scope>
    <source>
        <strain evidence="1">R24</strain>
    </source>
</reference>
<organism evidence="1">
    <name type="scientific">Ralstonia syzygii R24</name>
    <dbReference type="NCBI Taxonomy" id="907261"/>
    <lineage>
        <taxon>Bacteria</taxon>
        <taxon>Pseudomonadati</taxon>
        <taxon>Pseudomonadota</taxon>
        <taxon>Betaproteobacteria</taxon>
        <taxon>Burkholderiales</taxon>
        <taxon>Burkholderiaceae</taxon>
        <taxon>Ralstonia</taxon>
        <taxon>Ralstonia solanacearum species complex</taxon>
    </lineage>
</organism>